<comment type="caution">
    <text evidence="1">The sequence shown here is derived from an EMBL/GenBank/DDBJ whole genome shotgun (WGS) entry which is preliminary data.</text>
</comment>
<sequence>MDFKMFEARLQQWQHLHFTAIELNQRDGKFEIYATAAEHQTLSQLFICRASDETHAQEQIKQFRSWLHKLNLGRTKRKLQQFNRTATVNFHATKSVALK</sequence>
<gene>
    <name evidence="1" type="ORF">HA48_15795</name>
</gene>
<name>A0A1X1D474_9GAMM</name>
<dbReference type="EMBL" id="MLFS01000048">
    <property type="protein sequence ID" value="ORM71444.1"/>
    <property type="molecule type" value="Genomic_DNA"/>
</dbReference>
<dbReference type="Proteomes" id="UP000193104">
    <property type="component" value="Unassembled WGS sequence"/>
</dbReference>
<dbReference type="STRING" id="1076551.HA48_15795"/>
<organism evidence="1 2">
    <name type="scientific">Pantoea wallisii</name>
    <dbReference type="NCBI Taxonomy" id="1076551"/>
    <lineage>
        <taxon>Bacteria</taxon>
        <taxon>Pseudomonadati</taxon>
        <taxon>Pseudomonadota</taxon>
        <taxon>Gammaproteobacteria</taxon>
        <taxon>Enterobacterales</taxon>
        <taxon>Erwiniaceae</taxon>
        <taxon>Pantoea</taxon>
    </lineage>
</organism>
<reference evidence="1 2" key="1">
    <citation type="journal article" date="2017" name="Antonie Van Leeuwenhoek">
        <title>Phylogenomic resolution of the bacterial genus Pantoea and its relationship with Erwinia and Tatumella.</title>
        <authorList>
            <person name="Palmer M."/>
            <person name="Steenkamp E.T."/>
            <person name="Coetzee M.P."/>
            <person name="Chan W.Y."/>
            <person name="van Zyl E."/>
            <person name="De Maayer P."/>
            <person name="Coutinho T.A."/>
            <person name="Blom J."/>
            <person name="Smits T.H."/>
            <person name="Duffy B."/>
            <person name="Venter S.N."/>
        </authorList>
    </citation>
    <scope>NUCLEOTIDE SEQUENCE [LARGE SCALE GENOMIC DNA]</scope>
    <source>
        <strain evidence="1 2">LMG 26277</strain>
    </source>
</reference>
<evidence type="ECO:0000313" key="1">
    <source>
        <dbReference type="EMBL" id="ORM71444.1"/>
    </source>
</evidence>
<proteinExistence type="predicted"/>
<evidence type="ECO:0000313" key="2">
    <source>
        <dbReference type="Proteomes" id="UP000193104"/>
    </source>
</evidence>
<protein>
    <submittedName>
        <fullName evidence="1">Uncharacterized protein</fullName>
    </submittedName>
</protein>
<dbReference type="AlphaFoldDB" id="A0A1X1D474"/>
<keyword evidence="2" id="KW-1185">Reference proteome</keyword>
<accession>A0A1X1D474</accession>